<dbReference type="OrthoDB" id="9763654at2"/>
<dbReference type="Proteomes" id="UP000076574">
    <property type="component" value="Unassembled WGS sequence"/>
</dbReference>
<feature type="transmembrane region" description="Helical" evidence="5">
    <location>
        <begin position="215"/>
        <end position="238"/>
    </location>
</feature>
<dbReference type="PANTHER" id="PTHR39344:SF1">
    <property type="entry name" value="UPF0182 PROTEIN SLL1060"/>
    <property type="match status" value="1"/>
</dbReference>
<dbReference type="GO" id="GO:0005886">
    <property type="term" value="C:plasma membrane"/>
    <property type="evidence" value="ECO:0007669"/>
    <property type="project" value="UniProtKB-SubCell"/>
</dbReference>
<comment type="subcellular location">
    <subcellularLocation>
        <location evidence="5">Cell membrane</location>
        <topology evidence="5">Multi-pass membrane protein</topology>
    </subcellularLocation>
</comment>
<dbReference type="EMBL" id="LVYV01000023">
    <property type="protein sequence ID" value="KZD22451.1"/>
    <property type="molecule type" value="Genomic_DNA"/>
</dbReference>
<feature type="transmembrane region" description="Helical" evidence="5">
    <location>
        <begin position="63"/>
        <end position="87"/>
    </location>
</feature>
<feature type="transmembrane region" description="Helical" evidence="5">
    <location>
        <begin position="297"/>
        <end position="318"/>
    </location>
</feature>
<keyword evidence="7" id="KW-1185">Reference proteome</keyword>
<keyword evidence="2 5" id="KW-0812">Transmembrane</keyword>
<sequence>MTIGITGPERKTPGRSAVVGVIVTAIFSGICLILLGIVGEFLVDWMWFSAVGYSQVFWTSIGAKAAVFSVVFAATAVIVWANARLALFLARRRRGRLPVGFDWKLAATAVPPDPFEFIRDRLPWRLAIAGGAGLLALLVAWGEVGNWNIILQFLYQVPYGANDPLYDKDIGFYLFSLPAYIAIRNWAVLTLFMSALFAAVIYWMHGQIEYQVQRWSISPTVVAHGSALLGLLFAVKAWSYGLDRYLLLYGDNGVVVGASYTDVHVQLPVLRLLIGLSIVAACAAWTNLWARTYRLPTAAMLLVFGGAFLLSGVIPTLFQRFYVKPNELELERPYIERSIRLTREAYNLDRIAAKPFPAEQDLTFGTLEANKATIENIRLWDGQPLADTYAQLQEIRTYYKLSDLDVDRYWLRGTYQSVMLSARELRSSLLPPNAQTWVNLHLLFTHGNGAVMSPVMHKSAEGLPLLYLRDIPPVADGGPEIREPRIYYGQEESNYVFVRTTTPEFDYPKGSENVYAAYDGAGGIPLTGMVRKIIFAHHFNDMNLLLSSYITDDSRIMIRRNIGERLRMIAPFLSLDHDPYLVVSEGRMFWIQDAYTTSDYFPSAQPAPGRNLNYIRNSVKAVVDAYNGSVDFYLMDQADPIVATYQRIFPGLFKPLAAMPSDLQKHIRYPEDLFLIQAQLYQTYHMASADVFYNREDLWQFPRQPAGDGVAPMVPYYIVMRLPGETQAEFFIMIPMVPSRRDNMIAWLAARCDAPDYGKLIVYEFPKEKLVYGPFQIEARIHQNTEISQQISLWNQMGSRVIRGNLLVIPIENSILYVSPLYLRAVHGHLPELKRVIAAYGEHVVMKETLAEALSALFIETNASPASLSAATEMSRANPAENRAQEALDRYNEAVKLLRSGDWAGFGLQIDAMRGLLEKMSRESAGH</sequence>
<evidence type="ECO:0000256" key="3">
    <source>
        <dbReference type="ARBA" id="ARBA00022989"/>
    </source>
</evidence>
<comment type="similarity">
    <text evidence="5">Belongs to the UPF0182 family.</text>
</comment>
<dbReference type="AlphaFoldDB" id="A0A161R186"/>
<evidence type="ECO:0000313" key="7">
    <source>
        <dbReference type="Proteomes" id="UP000076574"/>
    </source>
</evidence>
<reference evidence="6 7" key="1">
    <citation type="submission" date="2016-03" db="EMBL/GenBank/DDBJ databases">
        <title>Microsymbionts genomes from the relict species Vavilovia formosa (Stev.) Fed.</title>
        <authorList>
            <person name="Kopat V."/>
            <person name="Chirak E."/>
            <person name="Kimeklis A."/>
            <person name="Andronov E."/>
        </authorList>
    </citation>
    <scope>NUCLEOTIDE SEQUENCE [LARGE SCALE GENOMIC DNA]</scope>
    <source>
        <strain evidence="6 7">Vaf07</strain>
    </source>
</reference>
<feature type="transmembrane region" description="Helical" evidence="5">
    <location>
        <begin position="170"/>
        <end position="203"/>
    </location>
</feature>
<name>A0A161R186_9BRAD</name>
<dbReference type="GO" id="GO:0005576">
    <property type="term" value="C:extracellular region"/>
    <property type="evidence" value="ECO:0007669"/>
    <property type="project" value="TreeGrafter"/>
</dbReference>
<feature type="transmembrane region" description="Helical" evidence="5">
    <location>
        <begin position="269"/>
        <end position="290"/>
    </location>
</feature>
<dbReference type="PANTHER" id="PTHR39344">
    <property type="entry name" value="UPF0182 PROTEIN SLL1060"/>
    <property type="match status" value="1"/>
</dbReference>
<protein>
    <recommendedName>
        <fullName evidence="5">UPF0182 protein A4A58_10525</fullName>
    </recommendedName>
</protein>
<dbReference type="Pfam" id="PF03699">
    <property type="entry name" value="UPF0182"/>
    <property type="match status" value="1"/>
</dbReference>
<dbReference type="InterPro" id="IPR005372">
    <property type="entry name" value="UPF0182"/>
</dbReference>
<keyword evidence="1 5" id="KW-1003">Cell membrane</keyword>
<gene>
    <name evidence="6" type="ORF">A4A58_10525</name>
</gene>
<evidence type="ECO:0000256" key="1">
    <source>
        <dbReference type="ARBA" id="ARBA00022475"/>
    </source>
</evidence>
<dbReference type="HAMAP" id="MF_01600">
    <property type="entry name" value="UPF0182"/>
    <property type="match status" value="1"/>
</dbReference>
<proteinExistence type="inferred from homology"/>
<feature type="transmembrane region" description="Helical" evidence="5">
    <location>
        <begin position="17"/>
        <end position="43"/>
    </location>
</feature>
<comment type="caution">
    <text evidence="6">The sequence shown here is derived from an EMBL/GenBank/DDBJ whole genome shotgun (WGS) entry which is preliminary data.</text>
</comment>
<dbReference type="RefSeq" id="WP_068735199.1">
    <property type="nucleotide sequence ID" value="NZ_LVYV01000023.1"/>
</dbReference>
<evidence type="ECO:0000313" key="6">
    <source>
        <dbReference type="EMBL" id="KZD22451.1"/>
    </source>
</evidence>
<evidence type="ECO:0000256" key="4">
    <source>
        <dbReference type="ARBA" id="ARBA00023136"/>
    </source>
</evidence>
<keyword evidence="4 5" id="KW-0472">Membrane</keyword>
<evidence type="ECO:0000256" key="2">
    <source>
        <dbReference type="ARBA" id="ARBA00022692"/>
    </source>
</evidence>
<organism evidence="6 7">
    <name type="scientific">Tardiphaga robiniae</name>
    <dbReference type="NCBI Taxonomy" id="943830"/>
    <lineage>
        <taxon>Bacteria</taxon>
        <taxon>Pseudomonadati</taxon>
        <taxon>Pseudomonadota</taxon>
        <taxon>Alphaproteobacteria</taxon>
        <taxon>Hyphomicrobiales</taxon>
        <taxon>Nitrobacteraceae</taxon>
        <taxon>Tardiphaga</taxon>
    </lineage>
</organism>
<evidence type="ECO:0000256" key="5">
    <source>
        <dbReference type="HAMAP-Rule" id="MF_01600"/>
    </source>
</evidence>
<accession>A0A161R186</accession>
<dbReference type="STRING" id="943830.A4A58_10525"/>
<feature type="transmembrane region" description="Helical" evidence="5">
    <location>
        <begin position="126"/>
        <end position="150"/>
    </location>
</feature>
<keyword evidence="3 5" id="KW-1133">Transmembrane helix</keyword>